<dbReference type="RefSeq" id="WP_010075466.1">
    <property type="nucleotide sequence ID" value="NC_014393.1"/>
</dbReference>
<dbReference type="HOGENOM" id="CLU_1774135_0_0_9"/>
<dbReference type="STRING" id="573061.Clocel_2512"/>
<evidence type="ECO:0000313" key="3">
    <source>
        <dbReference type="Proteomes" id="UP000002730"/>
    </source>
</evidence>
<keyword evidence="1" id="KW-1133">Transmembrane helix</keyword>
<dbReference type="Gene3D" id="2.60.120.380">
    <property type="match status" value="1"/>
</dbReference>
<keyword evidence="1" id="KW-0472">Membrane</keyword>
<dbReference type="AlphaFoldDB" id="D9SQL8"/>
<gene>
    <name evidence="2" type="ordered locus">Clocel_2512</name>
</gene>
<name>D9SQL8_CLOC7</name>
<sequence>MGVLKKYKFIWIAFIIIVLIISIVVTMVISKVADGGIAFDSSTTRFSTEVSGKNSWKMSYGNFNGSKSKKIKLKAGDTISIRVSAETNEGSLEIEFCNKNKEKIKGILEDSRHEFQYKVEEDGSYYIRVIGNDTKGSFDISWKKDN</sequence>
<dbReference type="OrthoDB" id="1902494at2"/>
<keyword evidence="1" id="KW-0812">Transmembrane</keyword>
<keyword evidence="3" id="KW-1185">Reference proteome</keyword>
<evidence type="ECO:0000313" key="2">
    <source>
        <dbReference type="EMBL" id="ADL52224.1"/>
    </source>
</evidence>
<dbReference type="EMBL" id="CP002160">
    <property type="protein sequence ID" value="ADL52224.1"/>
    <property type="molecule type" value="Genomic_DNA"/>
</dbReference>
<dbReference type="KEGG" id="ccb:Clocel_2512"/>
<protein>
    <submittedName>
        <fullName evidence="2">Uncharacterized protein</fullName>
    </submittedName>
</protein>
<feature type="transmembrane region" description="Helical" evidence="1">
    <location>
        <begin position="9"/>
        <end position="29"/>
    </location>
</feature>
<organism evidence="2 3">
    <name type="scientific">Clostridium cellulovorans (strain ATCC 35296 / DSM 3052 / OCM 3 / 743B)</name>
    <dbReference type="NCBI Taxonomy" id="573061"/>
    <lineage>
        <taxon>Bacteria</taxon>
        <taxon>Bacillati</taxon>
        <taxon>Bacillota</taxon>
        <taxon>Clostridia</taxon>
        <taxon>Eubacteriales</taxon>
        <taxon>Clostridiaceae</taxon>
        <taxon>Clostridium</taxon>
    </lineage>
</organism>
<accession>D9SQL8</accession>
<reference evidence="2 3" key="1">
    <citation type="submission" date="2010-08" db="EMBL/GenBank/DDBJ databases">
        <title>Complete sequence of Clostridium cellulovorans 743B.</title>
        <authorList>
            <consortium name="US DOE Joint Genome Institute"/>
            <person name="Lucas S."/>
            <person name="Copeland A."/>
            <person name="Lapidus A."/>
            <person name="Cheng J.-F."/>
            <person name="Bruce D."/>
            <person name="Goodwin L."/>
            <person name="Pitluck S."/>
            <person name="Chertkov O."/>
            <person name="Detter J.C."/>
            <person name="Han C."/>
            <person name="Tapia R."/>
            <person name="Land M."/>
            <person name="Hauser L."/>
            <person name="Chang Y.-J."/>
            <person name="Jeffries C."/>
            <person name="Kyrpides N."/>
            <person name="Ivanova N."/>
            <person name="Mikhailova N."/>
            <person name="Hemme C.L."/>
            <person name="Woyke T."/>
        </authorList>
    </citation>
    <scope>NUCLEOTIDE SEQUENCE [LARGE SCALE GENOMIC DNA]</scope>
    <source>
        <strain evidence="3">ATCC 35296 / DSM 3052 / OCM 3 / 743B</strain>
    </source>
</reference>
<evidence type="ECO:0000256" key="1">
    <source>
        <dbReference type="SAM" id="Phobius"/>
    </source>
</evidence>
<dbReference type="Proteomes" id="UP000002730">
    <property type="component" value="Chromosome"/>
</dbReference>
<proteinExistence type="predicted"/>